<accession>A0ACB0IXJ4</accession>
<sequence>MRFESARNYDWGELLVPRARNTLGINSGNLFPMRFESARNYDWGELLVPRAKNMVYCARNYANILCSEFVQGFSPRRFVPVFYLEFHMSDIEEVVESQGVVRYGLLDTITDPELDWVGPEPRGIASVLTPNDPKLHTVVERRRRNDPVNWLIYMLDEDQRVCSSFDGYGFAMYEFVFKELRLRLSFNPLMIGVLRTLRVAPSQLHPNSWAFILAFEHLGEYRGVRPTLPLFFRIFKVQRKTTRSEDRAIPRQNWVSLKQQDDVKLFKLFTDSVRHFKERITPGDEHVLVQKLNYTKSIEVTRTSLLDIGLSIKVITLISKSNDLGGSCSGLD</sequence>
<reference evidence="1" key="1">
    <citation type="submission" date="2023-10" db="EMBL/GenBank/DDBJ databases">
        <authorList>
            <person name="Rodriguez Cubillos JULIANA M."/>
            <person name="De Vega J."/>
        </authorList>
    </citation>
    <scope>NUCLEOTIDE SEQUENCE</scope>
</reference>
<gene>
    <name evidence="1" type="ORF">MILVUS5_LOCUS7236</name>
</gene>
<keyword evidence="2" id="KW-1185">Reference proteome</keyword>
<name>A0ACB0IXJ4_TRIPR</name>
<evidence type="ECO:0000313" key="1">
    <source>
        <dbReference type="EMBL" id="CAJ2636780.1"/>
    </source>
</evidence>
<proteinExistence type="predicted"/>
<protein>
    <submittedName>
        <fullName evidence="1">Uncharacterized protein</fullName>
    </submittedName>
</protein>
<organism evidence="1 2">
    <name type="scientific">Trifolium pratense</name>
    <name type="common">Red clover</name>
    <dbReference type="NCBI Taxonomy" id="57577"/>
    <lineage>
        <taxon>Eukaryota</taxon>
        <taxon>Viridiplantae</taxon>
        <taxon>Streptophyta</taxon>
        <taxon>Embryophyta</taxon>
        <taxon>Tracheophyta</taxon>
        <taxon>Spermatophyta</taxon>
        <taxon>Magnoliopsida</taxon>
        <taxon>eudicotyledons</taxon>
        <taxon>Gunneridae</taxon>
        <taxon>Pentapetalae</taxon>
        <taxon>rosids</taxon>
        <taxon>fabids</taxon>
        <taxon>Fabales</taxon>
        <taxon>Fabaceae</taxon>
        <taxon>Papilionoideae</taxon>
        <taxon>50 kb inversion clade</taxon>
        <taxon>NPAAA clade</taxon>
        <taxon>Hologalegina</taxon>
        <taxon>IRL clade</taxon>
        <taxon>Trifolieae</taxon>
        <taxon>Trifolium</taxon>
    </lineage>
</organism>
<evidence type="ECO:0000313" key="2">
    <source>
        <dbReference type="Proteomes" id="UP001177021"/>
    </source>
</evidence>
<comment type="caution">
    <text evidence="1">The sequence shown here is derived from an EMBL/GenBank/DDBJ whole genome shotgun (WGS) entry which is preliminary data.</text>
</comment>
<dbReference type="EMBL" id="CASHSV030000013">
    <property type="protein sequence ID" value="CAJ2636780.1"/>
    <property type="molecule type" value="Genomic_DNA"/>
</dbReference>
<dbReference type="Proteomes" id="UP001177021">
    <property type="component" value="Unassembled WGS sequence"/>
</dbReference>